<dbReference type="Gene3D" id="3.40.50.150">
    <property type="entry name" value="Vaccinia Virus protein VP39"/>
    <property type="match status" value="1"/>
</dbReference>
<accession>A0A1G1KT66</accession>
<dbReference type="EMBL" id="MHFR01000053">
    <property type="protein sequence ID" value="OGW96100.1"/>
    <property type="molecule type" value="Genomic_DNA"/>
</dbReference>
<name>A0A1G1KT66_9BACT</name>
<dbReference type="CDD" id="cd02440">
    <property type="entry name" value="AdoMet_MTases"/>
    <property type="match status" value="1"/>
</dbReference>
<feature type="region of interest" description="Disordered" evidence="1">
    <location>
        <begin position="266"/>
        <end position="315"/>
    </location>
</feature>
<dbReference type="GO" id="GO:0008757">
    <property type="term" value="F:S-adenosylmethionine-dependent methyltransferase activity"/>
    <property type="evidence" value="ECO:0007669"/>
    <property type="project" value="InterPro"/>
</dbReference>
<feature type="region of interest" description="Disordered" evidence="1">
    <location>
        <begin position="2227"/>
        <end position="2253"/>
    </location>
</feature>
<dbReference type="SUPFAM" id="SSF53335">
    <property type="entry name" value="S-adenosyl-L-methionine-dependent methyltransferases"/>
    <property type="match status" value="1"/>
</dbReference>
<evidence type="ECO:0000313" key="4">
    <source>
        <dbReference type="Proteomes" id="UP000178187"/>
    </source>
</evidence>
<feature type="compositionally biased region" description="Polar residues" evidence="1">
    <location>
        <begin position="2485"/>
        <end position="2504"/>
    </location>
</feature>
<feature type="compositionally biased region" description="Polar residues" evidence="1">
    <location>
        <begin position="266"/>
        <end position="281"/>
    </location>
</feature>
<reference evidence="3 4" key="1">
    <citation type="journal article" date="2016" name="Nat. Commun.">
        <title>Thousands of microbial genomes shed light on interconnected biogeochemical processes in an aquifer system.</title>
        <authorList>
            <person name="Anantharaman K."/>
            <person name="Brown C.T."/>
            <person name="Hug L.A."/>
            <person name="Sharon I."/>
            <person name="Castelle C.J."/>
            <person name="Probst A.J."/>
            <person name="Thomas B.C."/>
            <person name="Singh A."/>
            <person name="Wilkins M.J."/>
            <person name="Karaoz U."/>
            <person name="Brodie E.L."/>
            <person name="Williams K.H."/>
            <person name="Hubbard S.S."/>
            <person name="Banfield J.F."/>
        </authorList>
    </citation>
    <scope>NUCLEOTIDE SEQUENCE [LARGE SCALE GENOMIC DNA]</scope>
</reference>
<evidence type="ECO:0000313" key="3">
    <source>
        <dbReference type="EMBL" id="OGW96100.1"/>
    </source>
</evidence>
<dbReference type="InterPro" id="IPR029063">
    <property type="entry name" value="SAM-dependent_MTases_sf"/>
</dbReference>
<dbReference type="Proteomes" id="UP000178187">
    <property type="component" value="Unassembled WGS sequence"/>
</dbReference>
<feature type="compositionally biased region" description="Polar residues" evidence="1">
    <location>
        <begin position="944"/>
        <end position="956"/>
    </location>
</feature>
<feature type="compositionally biased region" description="Polar residues" evidence="1">
    <location>
        <begin position="2238"/>
        <end position="2247"/>
    </location>
</feature>
<sequence length="4766" mass="527349">MGRVCFYNRATSVIVLLAFTLSTVIATPSNFVFAQSVPVGTLNFQIEPQNVIQSLVIPENLGYVQEVFLPGGDLRRGAIYGVQDQEKGVINHAPTKRLILYLQDAHTNYDSETNIRQLIQLFQKNYGVPLVLLEGGAGRLDSLFFRSFPNADLKKKVIDEYVKQGELSGGEIASILNEEFDTAYYGIENQSLYDENKKTFLEAVGREGEIINQLGRIKSDLERKAKQYFSPETESFYSHQRDFRNDVIDLMRYVKDLVELWEESSQRSAVGSQQTLDTGHQTPEKGKQTVLGKEQSSAPSPLMGEGRDGGEKEMPPTLILPHKGGGDKKDFSTVFPELAKVLTAGDNETKLQGPEYDIATNKLIEEFDIKVLPLLSTDEQIEMGQMIQMYRTGQIASGALLNRVEEVLHEKNMAIDIPEILKPAATHAKTLESIKGTKLFSELSELEKALRNSLPKSEEEKNVLWNLYYVELLKSFAKLELVQEDWEELQASRRTSAQEHKGQSFTCALMTCALVPSAEHLDELFQPHYKFYELATKRDEALYENALAMMEKNKTNFAVIVTGGFHAQGITGKLKESKVPYVLVAPKINQLGSKDIYLNAMRGKMSYMRYFKGSLWDALAKDYSAKLAASLKESELTPSLKRWRDRIIQDSIAEGKVSEAGSYTKYVDALVQALRQGYGNVGAGLKPAPTFEDPFLVLDLRSRIEEELNSMMSTYFEKLKALTEKKVEVFGNGISEMWKTGNVTKESVTALVNRVNAVNMSNIAAQIAIIRETLQVVQKPPASEAELGRAVDKAIANFKMTQPGVLEKLAQVKAFTLADMDPEAARLYQELKKEGFSQAEILAITNGIEATVKQKLKEEESRAPKFDLGALGKPSPAVIAETANNAAAAKVRAFVDQEMAKVRPFDADLLKQGPFAADQVTDQVRALADAARSEARNKLGELKPTSNEAGDLSSQVRPGPSDAAARAEARAMIFNDIISLNDAIEKREVALTKFGLGKLPAFGLHGEMAGHQPEGDFWSFLSGANFPDYWQNQFRGVTKRAETQNLIDQGKLTLDEVFMNPQEFFERLFGTVIFTAKYGRKNLGEGVLPEIYITRNVEGKFSLTVTSAKERELSKVMVIDPDTYRTAEKRILFLQQQLDLTKTSIPEEAIADRVTVSGKEQLDAIAAWVEANKSKEVKGTEPFLTEYFFARLLYKKVLDTIIRMATEDLIIDTSNPKAAAPVSDFDMGAIRRTFTDTAGTSMIKSLPARAIPAFKIPGAEKTPTLTGPGAINEVRRATPSAPSEIAVMEKPSAGQLQPGETVPVPGPITVNWNTFQAVAIQPFQIEFPAGQELDLKKLIGNVQFAPEFKEIIPGKNLFTNGGWKNNPSLAPKVDLLGKRLGFDLGVLSKSITIEAPRIKLNARQELDIFQAFLRDMLRLFNQQKIPLEKRIIRVEDFVEWIERELMAGRMFPENVSPLFAAIVHFQGIVDGVIQQDGQRDEAGLLPIRQIGEDQKPITTDQLIDAADALEQPVLEELLSAQGQGIVEGFRGAILERAIGYWGKLVAELERRGIHRSGASNQQIESRRPLTEGGDLSLAPTAARAAEGSTLAKPSGEAKRAEAREEEFTIDSNIWLDYFLDGIVDRLGLRNKPFSILVSGPTKDANGETFTVLPGRYDFSVGYDFRNSNLDIMLLPGAKVVFLRAETRNQLIEPEQSLIKTRDLSSQVRPGSNGTAAGAKIQVPPVVAPSTPSQEVGDGPLGTAGKEVRPWLPSTIRTMIHFARLARQRWSIPRLRRALIDKFNKEDPEFRKYGQRWATNVEGQSKVDYLFLDAAETAKTPEEEKTNIDHMSNRLGLGGQVVFASAVQQEVEAKIEQFRGRNEFTISREVTEVEKTVFGFPVPGSQPYYYASARRMELPLAEDSTITRHTNHVILEVDKKSGQVVVAKYVPELKEMEELLSKRGKVAPGDVPEQARLRVEEQLPGLLVWELRMLDQIQKGLRGGKFERFTKLFPRPMGTEEGEIAREGKPPKKIVIKLSRTWLRDGGQKISQLDFAIQLMELVEALYSIGISVNDLRGDNIAVTPDGVGVVDLGSATIDPNRVGDNPILKKAADQILPFLMDLREISAVQSDFNEKVVKVNGKMTSPTIEQGDGDLGPSLDLFAWAKLVNNPLGKNPDLLVKYDPESEEAKRLLAITEEMQKEMLAPANPKQPKYNTASDVFPDILEKLRAIKADLARPGKSSEFILKDGKKPVVPSPESGQTAQLETLNPEPETQFRAETRQTVPSKRVGRMARDIYERIRETVMARPSSTMPNQVGVFFRDGGDEKSVTDLNLLVPPGNVNQAIEMKMSATDPRFGEEGRAYEVGQEGTNIIITARSEVRPTALARQARVPQGFEFKPGMAEKVFDWSSTLIAALSADLLSGKADGISITATKRSVSAVVLESFQDPGLVLQLLMSSPQAFPEEAAFKLMGDLAYLNHLARLAIQSPANPLPLAIRPTPGIATPAQNPASPSITTVTPASPTSPKGPRSEARLVAESMGMALPKAPPMVGTSDVMAAGAVARPVTFEFPTTATRGVNRRTFMKYAGYAGGLFGLVISGCSQIANSGEVAHFIVAGVPMRRDEKTSHLSYRLVFDLLGQGLKTGVKEFQVNLKDLKAEISDSVKTFAKQEKLNPDQTWELIEKTSILISGALLVADSMLKDVPAAGVSASQFARKQMQDPRTHDLFLAQSIMAAIPLEVEQTEKINELSGVARLHSELIDALEFSAWGEDEGQTVKTDLRGFIDQFFQDVAKNPDEPASIMAADYSEAFHAINLTRMTSKTKSGRWNYQLLRYTRYESWVQDPAKTPGAKFKKQDFRVAYVTPVMRIGPKMFLAYYDLSSDMVLVDNASIAELVTRTERLLKIMADFEQSGKSEEDRTEMLDRVIDVLDEDYTADRRKVDPNASSWKSQYPREKLHEIMSLVVQGYRRDFKDYFSRMEDAIRSHAEIPTLAREEIGRRVSGNTLIHEFEHFMGGQKNKVAGQALSKTTEFLRNNYMDEALSFLASLFPSLYLDARQKEATSSARFSVFALTARTVVENRFGRRIPYAEVKAPDGTSNWLPKPPASNQAIAEWGDLIYAINLIQLFNQMGMILYEKEKPGAKKEDFRKELDLTQVEGDTETSYWERMRRANWILERLLASSDEEVENLVKRVFSEWNKLAGEHVSPEPDIQRLVLTSSKNFTPDIFSPVLANAEMKTTGIADRTKRRKAEEAAMRARSPHPLSTTPIAVTPLSERFGVGGLLGRSVGRSEARQTGVGGQTRMKQPGPKGLRGIGFAMLSAVAAILPLAAGCGAGAAIAPAPVTPVAPGTPEAPETPGTPEAPAEPSAIDIYNEARAFILSQGAETIDVNGYEIKLYHNYQGDKRNYRLGDQEKVWLIDGLKLIPTHLLHLISQVLVLPTESWSNAAASVPRGISNLGELNLYTNNEPAETKAGGATARRITTGARQRDLGELAEKDGRARMAKLIASHSLLNWVVLHEAQHLWQHIDSKGDEKRKTLIQAAKTNLLNAADVYGFSYDSDIEIETMIMETSYGYGSRGSIERAVLQAKLGDSTFLDFLLFAMRSHILPGDGAIQAYGIPYGSDLLLPEKWSVQVDGDVIEIGNALRIFTTPDGWTTRVQLIKPYENGLTAIAEDLSLPMQLDTRLFVQDILANNPQRGTLTPLNPVRSTATYSTLAELSVAEPVLGEIAQKIVLNDIDSRGMTYREDLTGLTTADIQRTFDFTYGVRRYVGTDEKVRVELSMRGMRIIALKAERSFTNAYSDGMRFIFTEDTSAGLLTMESQEPSLYPFTNPPVVLPFNGDSWPIPQIVEPPVTPPVTPPVVPPAPTTVVDVFDPALFPGMSFGNNMTATRNDYGFTLIPTSAENYIGGYRKATEGWLTHIGMYKEVDITVQSAGTVSFKLELKRDTIQLIGKMGEVDGRKKDITVTSNGAPVTKVFQIVNEFVPIDDPDRITLSPDEYMNVFAISDLSEEMTVSVKLRSEARNLSLEPTAARAETRAGDEFIGFTGQDVTEPAFWADFWKDGKASSLPEKYRPDVAKLFAEFFGNYKSNPSQIRILDIGTGNFFVPKVVREVLGSNAQISAIDAAELSPDKVPSFVDFRQMNFETLQGFQDETLDVVTSLNAWEYADLKEQALREIYRVLVPGGKAMFLVHHRNSVILNDVRAHMQAMSTVMKKDALSLPQAVLARALIEKAGIYGDEEKASLAEMVRQSGFKVDRLEPVYSQGDLIGWELEMNKPAPEEETPPVRAETRAGVTVKDLRLKLGANTTNLDVIREQVRPYMRSADASIRRQLDTGQKRATKHFLITELQSILGKYFMNPGVFERIFTERILNRIGEGKPVSTAEELENVLISVFEEFNATRSESRVGMGQETRGKRQEDHMSRVSSPVSHQARAESRLSPIAQGIVYGSLGADEVFGASKAAIKDGRSAGQFTDGMRQDILSELAKAEEKGKGSVSGLVETLKGLKVVSNDNVLKTIEAEFSKMGLPVEFVKLILTSSVDNAGKTQLDRIVEFTKQYVLQQSAGLLEKAQTVELEMKAELTEAAVNVAKGVVKAIQEITEPTIIQFFIPAGYITSDDKTTDKFREDFSELAKTVANIAILNSNIRFEFISPGIQRDYRVPIEREFNRARTKGDIKTYQISLFPMNASRDANVVITDQVQTANAHAAKLAADAYVSGGKIAYQGLDRVTPVGLLLAGMGLLSKKDIDGIQQVEQNIFRGVNANAFNQFFAMTLRLVLEEAAKDALAKAA</sequence>
<comment type="caution">
    <text evidence="3">The sequence shown here is derived from an EMBL/GenBank/DDBJ whole genome shotgun (WGS) entry which is preliminary data.</text>
</comment>
<dbReference type="Pfam" id="PF08241">
    <property type="entry name" value="Methyltransf_11"/>
    <property type="match status" value="1"/>
</dbReference>
<feature type="compositionally biased region" description="Basic and acidic residues" evidence="1">
    <location>
        <begin position="305"/>
        <end position="314"/>
    </location>
</feature>
<feature type="region of interest" description="Disordered" evidence="1">
    <location>
        <begin position="4380"/>
        <end position="4411"/>
    </location>
</feature>
<protein>
    <recommendedName>
        <fullName evidence="2">Methyltransferase type 11 domain-containing protein</fullName>
    </recommendedName>
</protein>
<dbReference type="InterPro" id="IPR013216">
    <property type="entry name" value="Methyltransf_11"/>
</dbReference>
<feature type="domain" description="Methyltransferase type 11" evidence="2">
    <location>
        <begin position="4075"/>
        <end position="4167"/>
    </location>
</feature>
<proteinExistence type="predicted"/>
<gene>
    <name evidence="3" type="ORF">A3G33_01950</name>
</gene>
<feature type="region of interest" description="Disordered" evidence="1">
    <location>
        <begin position="937"/>
        <end position="960"/>
    </location>
</feature>
<evidence type="ECO:0000259" key="2">
    <source>
        <dbReference type="Pfam" id="PF08241"/>
    </source>
</evidence>
<organism evidence="3 4">
    <name type="scientific">Candidatus Danuiimicrobium aquiferis</name>
    <dbReference type="NCBI Taxonomy" id="1801832"/>
    <lineage>
        <taxon>Bacteria</taxon>
        <taxon>Pseudomonadati</taxon>
        <taxon>Candidatus Omnitrophota</taxon>
        <taxon>Candidatus Danuiimicrobium</taxon>
    </lineage>
</organism>
<feature type="compositionally biased region" description="Basic and acidic residues" evidence="1">
    <location>
        <begin position="4390"/>
        <end position="4400"/>
    </location>
</feature>
<evidence type="ECO:0000256" key="1">
    <source>
        <dbReference type="SAM" id="MobiDB-lite"/>
    </source>
</evidence>
<feature type="region of interest" description="Disordered" evidence="1">
    <location>
        <begin position="2480"/>
        <end position="2512"/>
    </location>
</feature>